<evidence type="ECO:0000313" key="2">
    <source>
        <dbReference type="Proteomes" id="UP000683925"/>
    </source>
</evidence>
<keyword evidence="2" id="KW-1185">Reference proteome</keyword>
<dbReference type="Proteomes" id="UP000683925">
    <property type="component" value="Unassembled WGS sequence"/>
</dbReference>
<gene>
    <name evidence="1" type="ORF">POCTA_138.1.T0060024</name>
</gene>
<reference evidence="1" key="1">
    <citation type="submission" date="2021-01" db="EMBL/GenBank/DDBJ databases">
        <authorList>
            <consortium name="Genoscope - CEA"/>
            <person name="William W."/>
        </authorList>
    </citation>
    <scope>NUCLEOTIDE SEQUENCE</scope>
</reference>
<comment type="caution">
    <text evidence="1">The sequence shown here is derived from an EMBL/GenBank/DDBJ whole genome shotgun (WGS) entry which is preliminary data.</text>
</comment>
<sequence>MSQNQIPKKNIWEQFNMGKNFRFKINFTVQIFQVFLKKS</sequence>
<dbReference type="AlphaFoldDB" id="A0A8S1S3C6"/>
<organism evidence="1 2">
    <name type="scientific">Paramecium octaurelia</name>
    <dbReference type="NCBI Taxonomy" id="43137"/>
    <lineage>
        <taxon>Eukaryota</taxon>
        <taxon>Sar</taxon>
        <taxon>Alveolata</taxon>
        <taxon>Ciliophora</taxon>
        <taxon>Intramacronucleata</taxon>
        <taxon>Oligohymenophorea</taxon>
        <taxon>Peniculida</taxon>
        <taxon>Parameciidae</taxon>
        <taxon>Paramecium</taxon>
    </lineage>
</organism>
<proteinExistence type="predicted"/>
<name>A0A8S1S3C6_PAROT</name>
<protein>
    <submittedName>
        <fullName evidence="1">Uncharacterized protein</fullName>
    </submittedName>
</protein>
<evidence type="ECO:0000313" key="1">
    <source>
        <dbReference type="EMBL" id="CAD8134778.1"/>
    </source>
</evidence>
<accession>A0A8S1S3C6</accession>
<dbReference type="EMBL" id="CAJJDP010000005">
    <property type="protein sequence ID" value="CAD8134778.1"/>
    <property type="molecule type" value="Genomic_DNA"/>
</dbReference>